<dbReference type="EMBL" id="JACGCM010000004">
    <property type="protein sequence ID" value="KAF6177087.1"/>
    <property type="molecule type" value="Genomic_DNA"/>
</dbReference>
<dbReference type="CDD" id="cd10017">
    <property type="entry name" value="B3_DNA"/>
    <property type="match status" value="1"/>
</dbReference>
<dbReference type="GO" id="GO:0005794">
    <property type="term" value="C:Golgi apparatus"/>
    <property type="evidence" value="ECO:0007669"/>
    <property type="project" value="TreeGrafter"/>
</dbReference>
<keyword evidence="8 12" id="KW-0472">Membrane</keyword>
<evidence type="ECO:0000313" key="15">
    <source>
        <dbReference type="Proteomes" id="UP000541444"/>
    </source>
</evidence>
<keyword evidence="4 12" id="KW-0812">Transmembrane</keyword>
<evidence type="ECO:0000256" key="12">
    <source>
        <dbReference type="SAM" id="Phobius"/>
    </source>
</evidence>
<keyword evidence="6" id="KW-0805">Transcription regulation</keyword>
<feature type="region of interest" description="Disordered" evidence="11">
    <location>
        <begin position="402"/>
        <end position="422"/>
    </location>
</feature>
<comment type="similarity">
    <text evidence="3">Belongs to the CDC50/LEM3 family.</text>
</comment>
<dbReference type="GO" id="GO:0005634">
    <property type="term" value="C:nucleus"/>
    <property type="evidence" value="ECO:0007669"/>
    <property type="project" value="UniProtKB-SubCell"/>
</dbReference>
<comment type="subcellular location">
    <subcellularLocation>
        <location evidence="2">Membrane</location>
        <topology evidence="2">Multi-pass membrane protein</topology>
    </subcellularLocation>
    <subcellularLocation>
        <location evidence="1">Nucleus</location>
    </subcellularLocation>
</comment>
<evidence type="ECO:0000256" key="11">
    <source>
        <dbReference type="SAM" id="MobiDB-lite"/>
    </source>
</evidence>
<evidence type="ECO:0000256" key="7">
    <source>
        <dbReference type="ARBA" id="ARBA00023125"/>
    </source>
</evidence>
<dbReference type="GO" id="GO:0003677">
    <property type="term" value="F:DNA binding"/>
    <property type="evidence" value="ECO:0007669"/>
    <property type="project" value="UniProtKB-KW"/>
</dbReference>
<evidence type="ECO:0000259" key="13">
    <source>
        <dbReference type="PROSITE" id="PS50863"/>
    </source>
</evidence>
<evidence type="ECO:0000256" key="8">
    <source>
        <dbReference type="ARBA" id="ARBA00023136"/>
    </source>
</evidence>
<evidence type="ECO:0000256" key="3">
    <source>
        <dbReference type="ARBA" id="ARBA00009457"/>
    </source>
</evidence>
<feature type="domain" description="TF-B3" evidence="13">
    <location>
        <begin position="221"/>
        <end position="278"/>
    </location>
</feature>
<reference evidence="14 15" key="1">
    <citation type="journal article" date="2020" name="IScience">
        <title>Genome Sequencing of the Endangered Kingdonia uniflora (Circaeasteraceae, Ranunculales) Reveals Potential Mechanisms of Evolutionary Specialization.</title>
        <authorList>
            <person name="Sun Y."/>
            <person name="Deng T."/>
            <person name="Zhang A."/>
            <person name="Moore M.J."/>
            <person name="Landis J.B."/>
            <person name="Lin N."/>
            <person name="Zhang H."/>
            <person name="Zhang X."/>
            <person name="Huang J."/>
            <person name="Zhang X."/>
            <person name="Sun H."/>
            <person name="Wang H."/>
        </authorList>
    </citation>
    <scope>NUCLEOTIDE SEQUENCE [LARGE SCALE GENOMIC DNA]</scope>
    <source>
        <strain evidence="14">TB1705</strain>
        <tissue evidence="14">Leaf</tissue>
    </source>
</reference>
<dbReference type="OrthoDB" id="340608at2759"/>
<feature type="region of interest" description="Disordered" evidence="11">
    <location>
        <begin position="462"/>
        <end position="483"/>
    </location>
</feature>
<evidence type="ECO:0000256" key="1">
    <source>
        <dbReference type="ARBA" id="ARBA00004123"/>
    </source>
</evidence>
<feature type="transmembrane region" description="Helical" evidence="12">
    <location>
        <begin position="168"/>
        <end position="190"/>
    </location>
</feature>
<keyword evidence="10" id="KW-0539">Nucleus</keyword>
<organism evidence="14 15">
    <name type="scientific">Kingdonia uniflora</name>
    <dbReference type="NCBI Taxonomy" id="39325"/>
    <lineage>
        <taxon>Eukaryota</taxon>
        <taxon>Viridiplantae</taxon>
        <taxon>Streptophyta</taxon>
        <taxon>Embryophyta</taxon>
        <taxon>Tracheophyta</taxon>
        <taxon>Spermatophyta</taxon>
        <taxon>Magnoliopsida</taxon>
        <taxon>Ranunculales</taxon>
        <taxon>Circaeasteraceae</taxon>
        <taxon>Kingdonia</taxon>
    </lineage>
</organism>
<evidence type="ECO:0000256" key="2">
    <source>
        <dbReference type="ARBA" id="ARBA00004141"/>
    </source>
</evidence>
<gene>
    <name evidence="14" type="ORF">GIB67_015962</name>
</gene>
<comment type="caution">
    <text evidence="14">The sequence shown here is derived from an EMBL/GenBank/DDBJ whole genome shotgun (WGS) entry which is preliminary data.</text>
</comment>
<keyword evidence="5 12" id="KW-1133">Transmembrane helix</keyword>
<feature type="compositionally biased region" description="Polar residues" evidence="11">
    <location>
        <begin position="402"/>
        <end position="413"/>
    </location>
</feature>
<dbReference type="PANTHER" id="PTHR10926:SF0">
    <property type="entry name" value="CDC50, ISOFORM A"/>
    <property type="match status" value="1"/>
</dbReference>
<name>A0A7J7PCB6_9MAGN</name>
<dbReference type="PANTHER" id="PTHR10926">
    <property type="entry name" value="CELL CYCLE CONTROL PROTEIN 50"/>
    <property type="match status" value="1"/>
</dbReference>
<dbReference type="PROSITE" id="PS50863">
    <property type="entry name" value="B3"/>
    <property type="match status" value="1"/>
</dbReference>
<evidence type="ECO:0000256" key="6">
    <source>
        <dbReference type="ARBA" id="ARBA00023015"/>
    </source>
</evidence>
<proteinExistence type="inferred from homology"/>
<dbReference type="AlphaFoldDB" id="A0A7J7PCB6"/>
<dbReference type="Pfam" id="PF03381">
    <property type="entry name" value="CDC50"/>
    <property type="match status" value="1"/>
</dbReference>
<keyword evidence="7" id="KW-0238">DNA-binding</keyword>
<evidence type="ECO:0000256" key="4">
    <source>
        <dbReference type="ARBA" id="ARBA00022692"/>
    </source>
</evidence>
<evidence type="ECO:0000256" key="9">
    <source>
        <dbReference type="ARBA" id="ARBA00023163"/>
    </source>
</evidence>
<sequence>MVSTRDHFKQTKENLVSLLKIYRKPNSKKDDLEMGDPNERLTILETIVSALTSTVGELVEQLRLTNLTKASASTKRRDRSNKKGVMEVDGDEDVPVFDDSSDVESVKERPGLSGLWDDGVDSGLWDDEVDGVELLLLVLEFAIWGERRDSRFTQQELPACKPILTPQWVILGFTLISFIFIPIGVAFLHASRNVPKRMKYPIYVYYQLDNFYQNHRRSLTGKSWTVILEKVDDDLLFCNRWRAFVSDNSLETGDVLVFIYSGTVVEPRRAPITIVRRKRATEVPRSYTSLKTDPISTIKIIPSELAAKLKLKRKASAMLQDPHGDTCQFEFLQGKTNPVKVDIFRGFTNPSATSVKLAQGENKTFRNSSNPISIQARVIEANNSACVSETRSKTRRNIYSTRSVSPVPSNGTLAKNKRKEAENQCDIRGLVGRNQSTKIEEKIHEKDIIDWENEVSPINLDDFSSKRRRKHDQNPIKNAENLQERVPSYKGIGIQFNAGNLRKSPMNENESDAHGFMQSYTVAGSPICQKSRTEASFFYLQNNVNLSEIKIGGQLLNSKAHTNKFSDGSHFPSFILFLANCYKA</sequence>
<dbReference type="GO" id="GO:0005886">
    <property type="term" value="C:plasma membrane"/>
    <property type="evidence" value="ECO:0007669"/>
    <property type="project" value="TreeGrafter"/>
</dbReference>
<dbReference type="SUPFAM" id="SSF101936">
    <property type="entry name" value="DNA-binding pseudobarrel domain"/>
    <property type="match status" value="1"/>
</dbReference>
<dbReference type="InterPro" id="IPR003340">
    <property type="entry name" value="B3_DNA-bd"/>
</dbReference>
<dbReference type="Gene3D" id="2.40.330.10">
    <property type="entry name" value="DNA-binding pseudobarrel domain"/>
    <property type="match status" value="1"/>
</dbReference>
<evidence type="ECO:0000256" key="5">
    <source>
        <dbReference type="ARBA" id="ARBA00022989"/>
    </source>
</evidence>
<keyword evidence="15" id="KW-1185">Reference proteome</keyword>
<dbReference type="Proteomes" id="UP000541444">
    <property type="component" value="Unassembled WGS sequence"/>
</dbReference>
<dbReference type="InterPro" id="IPR005045">
    <property type="entry name" value="CDC50/LEM3_fam"/>
</dbReference>
<accession>A0A7J7PCB6</accession>
<evidence type="ECO:0000256" key="10">
    <source>
        <dbReference type="ARBA" id="ARBA00023242"/>
    </source>
</evidence>
<evidence type="ECO:0000313" key="14">
    <source>
        <dbReference type="EMBL" id="KAF6177087.1"/>
    </source>
</evidence>
<keyword evidence="9" id="KW-0804">Transcription</keyword>
<dbReference type="GO" id="GO:0005783">
    <property type="term" value="C:endoplasmic reticulum"/>
    <property type="evidence" value="ECO:0007669"/>
    <property type="project" value="TreeGrafter"/>
</dbReference>
<protein>
    <recommendedName>
        <fullName evidence="13">TF-B3 domain-containing protein</fullName>
    </recommendedName>
</protein>
<dbReference type="InterPro" id="IPR015300">
    <property type="entry name" value="DNA-bd_pseudobarrel_sf"/>
</dbReference>